<sequence length="131" mass="14351">MKKYLISAIALPAFFVAQLALGEDSWTIGSAAEWKAAIESSEGVTIEKGVASPTAKAGSLRTKMKSFKKKRSAKSLTIEQSTLWQNWEAKPRIGPKNLRDAPVFLTMGPGDYWMFGRYGGMPKKKGKKPVA</sequence>
<protein>
    <submittedName>
        <fullName evidence="1">Uncharacterized protein</fullName>
    </submittedName>
</protein>
<organism evidence="1">
    <name type="scientific">marine metagenome</name>
    <dbReference type="NCBI Taxonomy" id="408172"/>
    <lineage>
        <taxon>unclassified sequences</taxon>
        <taxon>metagenomes</taxon>
        <taxon>ecological metagenomes</taxon>
    </lineage>
</organism>
<reference evidence="1" key="1">
    <citation type="submission" date="2018-05" db="EMBL/GenBank/DDBJ databases">
        <authorList>
            <person name="Lanie J.A."/>
            <person name="Ng W.-L."/>
            <person name="Kazmierczak K.M."/>
            <person name="Andrzejewski T.M."/>
            <person name="Davidsen T.M."/>
            <person name="Wayne K.J."/>
            <person name="Tettelin H."/>
            <person name="Glass J.I."/>
            <person name="Rusch D."/>
            <person name="Podicherti R."/>
            <person name="Tsui H.-C.T."/>
            <person name="Winkler M.E."/>
        </authorList>
    </citation>
    <scope>NUCLEOTIDE SEQUENCE</scope>
</reference>
<feature type="non-terminal residue" evidence="1">
    <location>
        <position position="131"/>
    </location>
</feature>
<dbReference type="EMBL" id="UINC01077312">
    <property type="protein sequence ID" value="SVC17322.1"/>
    <property type="molecule type" value="Genomic_DNA"/>
</dbReference>
<dbReference type="AlphaFoldDB" id="A0A382K1F3"/>
<name>A0A382K1F3_9ZZZZ</name>
<evidence type="ECO:0000313" key="1">
    <source>
        <dbReference type="EMBL" id="SVC17322.1"/>
    </source>
</evidence>
<proteinExistence type="predicted"/>
<accession>A0A382K1F3</accession>
<gene>
    <name evidence="1" type="ORF">METZ01_LOCUS270176</name>
</gene>